<dbReference type="InterPro" id="IPR036188">
    <property type="entry name" value="FAD/NAD-bd_sf"/>
</dbReference>
<evidence type="ECO:0000256" key="3">
    <source>
        <dbReference type="ARBA" id="ARBA00022827"/>
    </source>
</evidence>
<dbReference type="PANTHER" id="PTHR42877">
    <property type="entry name" value="L-ORNITHINE N(5)-MONOOXYGENASE-RELATED"/>
    <property type="match status" value="1"/>
</dbReference>
<dbReference type="PANTHER" id="PTHR42877:SF7">
    <property type="entry name" value="FLAVIN-BINDING MONOOXYGENASE-RELATED"/>
    <property type="match status" value="1"/>
</dbReference>
<proteinExistence type="inferred from homology"/>
<accession>A0A9Q8UT48</accession>
<sequence length="337" mass="37681">MHVFLGVECGKAHPSTSYSSWDEILAYFQGITTKSELYKYIKLQHKFESAIWNEDEGIWTVKVKDLVTGDVFNDWVHIVINGTGILNNWKWPDVPGLHDFKGDLFHSAVWQTDYDLKNKSVAVIGNGSSGIQIVAAIQPGETYFAKLPPSTFFSDNSTEVKSLVTFIRSPTWITAGFAQSHAGPGGKNYAFSQAQKDEFRGNAGHYSEYRKGIEGELNARFKFVIADSPEQEEARQFSKLEMQTKLKDEKILKHLMPDNFAVGCRMLTPGNGYLEALTEDNVRVVVDSIQNVQANGILLKNGELLEVDTIICATGFDLSFCPRFDLIGRDGIAIHEK</sequence>
<dbReference type="AlphaFoldDB" id="A0A9Q8UT48"/>
<gene>
    <name evidence="5" type="ORF">CLAFUR5_09681</name>
</gene>
<dbReference type="InterPro" id="IPR051209">
    <property type="entry name" value="FAD-bind_Monooxygenase_sf"/>
</dbReference>
<evidence type="ECO:0000256" key="1">
    <source>
        <dbReference type="ARBA" id="ARBA00010139"/>
    </source>
</evidence>
<dbReference type="Proteomes" id="UP000756132">
    <property type="component" value="Chromosome 9"/>
</dbReference>
<keyword evidence="5" id="KW-0503">Monooxygenase</keyword>
<dbReference type="SUPFAM" id="SSF51905">
    <property type="entry name" value="FAD/NAD(P)-binding domain"/>
    <property type="match status" value="1"/>
</dbReference>
<organism evidence="5 6">
    <name type="scientific">Passalora fulva</name>
    <name type="common">Tomato leaf mold</name>
    <name type="synonym">Cladosporium fulvum</name>
    <dbReference type="NCBI Taxonomy" id="5499"/>
    <lineage>
        <taxon>Eukaryota</taxon>
        <taxon>Fungi</taxon>
        <taxon>Dikarya</taxon>
        <taxon>Ascomycota</taxon>
        <taxon>Pezizomycotina</taxon>
        <taxon>Dothideomycetes</taxon>
        <taxon>Dothideomycetidae</taxon>
        <taxon>Mycosphaerellales</taxon>
        <taxon>Mycosphaerellaceae</taxon>
        <taxon>Fulvia</taxon>
    </lineage>
</organism>
<name>A0A9Q8UT48_PASFU</name>
<evidence type="ECO:0000313" key="5">
    <source>
        <dbReference type="EMBL" id="UJO21415.1"/>
    </source>
</evidence>
<dbReference type="OrthoDB" id="74360at2759"/>
<reference evidence="5" key="2">
    <citation type="journal article" date="2022" name="Microb. Genom.">
        <title>A chromosome-scale genome assembly of the tomato pathogen Cladosporium fulvum reveals a compartmentalized genome architecture and the presence of a dispensable chromosome.</title>
        <authorList>
            <person name="Zaccaron A.Z."/>
            <person name="Chen L.H."/>
            <person name="Samaras A."/>
            <person name="Stergiopoulos I."/>
        </authorList>
    </citation>
    <scope>NUCLEOTIDE SEQUENCE</scope>
    <source>
        <strain evidence="5">Race5_Kim</strain>
    </source>
</reference>
<dbReference type="Pfam" id="PF00743">
    <property type="entry name" value="FMO-like"/>
    <property type="match status" value="1"/>
</dbReference>
<keyword evidence="6" id="KW-1185">Reference proteome</keyword>
<dbReference type="GO" id="GO:0050661">
    <property type="term" value="F:NADP binding"/>
    <property type="evidence" value="ECO:0007669"/>
    <property type="project" value="InterPro"/>
</dbReference>
<dbReference type="GO" id="GO:0050660">
    <property type="term" value="F:flavin adenine dinucleotide binding"/>
    <property type="evidence" value="ECO:0007669"/>
    <property type="project" value="InterPro"/>
</dbReference>
<reference evidence="5" key="1">
    <citation type="submission" date="2021-12" db="EMBL/GenBank/DDBJ databases">
        <authorList>
            <person name="Zaccaron A."/>
            <person name="Stergiopoulos I."/>
        </authorList>
    </citation>
    <scope>NUCLEOTIDE SEQUENCE</scope>
    <source>
        <strain evidence="5">Race5_Kim</strain>
    </source>
</reference>
<protein>
    <submittedName>
        <fullName evidence="5">FAD-binding monooxygenase aflW</fullName>
    </submittedName>
</protein>
<dbReference type="RefSeq" id="XP_047765781.1">
    <property type="nucleotide sequence ID" value="XM_047908829.1"/>
</dbReference>
<dbReference type="EMBL" id="CP090171">
    <property type="protein sequence ID" value="UJO21415.1"/>
    <property type="molecule type" value="Genomic_DNA"/>
</dbReference>
<evidence type="ECO:0000256" key="4">
    <source>
        <dbReference type="ARBA" id="ARBA00023002"/>
    </source>
</evidence>
<keyword evidence="3" id="KW-0274">FAD</keyword>
<dbReference type="GeneID" id="71989559"/>
<dbReference type="InterPro" id="IPR020946">
    <property type="entry name" value="Flavin_mOase-like"/>
</dbReference>
<evidence type="ECO:0000313" key="6">
    <source>
        <dbReference type="Proteomes" id="UP000756132"/>
    </source>
</evidence>
<dbReference type="KEGG" id="ffu:CLAFUR5_09681"/>
<evidence type="ECO:0000256" key="2">
    <source>
        <dbReference type="ARBA" id="ARBA00022630"/>
    </source>
</evidence>
<keyword evidence="4" id="KW-0560">Oxidoreductase</keyword>
<dbReference type="GO" id="GO:0004499">
    <property type="term" value="F:N,N-dimethylaniline monooxygenase activity"/>
    <property type="evidence" value="ECO:0007669"/>
    <property type="project" value="InterPro"/>
</dbReference>
<comment type="similarity">
    <text evidence="1">Belongs to the FAD-binding monooxygenase family.</text>
</comment>
<keyword evidence="2" id="KW-0285">Flavoprotein</keyword>
<dbReference type="Gene3D" id="3.50.50.60">
    <property type="entry name" value="FAD/NAD(P)-binding domain"/>
    <property type="match status" value="2"/>
</dbReference>